<dbReference type="AlphaFoldDB" id="A0A8X6J1Z8"/>
<accession>A0A8X6J1Z8</accession>
<feature type="compositionally biased region" description="Basic and acidic residues" evidence="1">
    <location>
        <begin position="22"/>
        <end position="41"/>
    </location>
</feature>
<comment type="caution">
    <text evidence="2">The sequence shown here is derived from an EMBL/GenBank/DDBJ whole genome shotgun (WGS) entry which is preliminary data.</text>
</comment>
<organism evidence="2 3">
    <name type="scientific">Trichonephila clavata</name>
    <name type="common">Joro spider</name>
    <name type="synonym">Nephila clavata</name>
    <dbReference type="NCBI Taxonomy" id="2740835"/>
    <lineage>
        <taxon>Eukaryota</taxon>
        <taxon>Metazoa</taxon>
        <taxon>Ecdysozoa</taxon>
        <taxon>Arthropoda</taxon>
        <taxon>Chelicerata</taxon>
        <taxon>Arachnida</taxon>
        <taxon>Araneae</taxon>
        <taxon>Araneomorphae</taxon>
        <taxon>Entelegynae</taxon>
        <taxon>Araneoidea</taxon>
        <taxon>Nephilidae</taxon>
        <taxon>Trichonephila</taxon>
    </lineage>
</organism>
<protein>
    <submittedName>
        <fullName evidence="2">Uncharacterized protein</fullName>
    </submittedName>
</protein>
<feature type="region of interest" description="Disordered" evidence="1">
    <location>
        <begin position="1"/>
        <end position="41"/>
    </location>
</feature>
<evidence type="ECO:0000313" key="3">
    <source>
        <dbReference type="Proteomes" id="UP000887116"/>
    </source>
</evidence>
<keyword evidence="3" id="KW-1185">Reference proteome</keyword>
<evidence type="ECO:0000256" key="1">
    <source>
        <dbReference type="SAM" id="MobiDB-lite"/>
    </source>
</evidence>
<reference evidence="2" key="1">
    <citation type="submission" date="2020-07" db="EMBL/GenBank/DDBJ databases">
        <title>Multicomponent nature underlies the extraordinary mechanical properties of spider dragline silk.</title>
        <authorList>
            <person name="Kono N."/>
            <person name="Nakamura H."/>
            <person name="Mori M."/>
            <person name="Yoshida Y."/>
            <person name="Ohtoshi R."/>
            <person name="Malay A.D."/>
            <person name="Moran D.A.P."/>
            <person name="Tomita M."/>
            <person name="Numata K."/>
            <person name="Arakawa K."/>
        </authorList>
    </citation>
    <scope>NUCLEOTIDE SEQUENCE</scope>
</reference>
<name>A0A8X6J1Z8_TRICU</name>
<dbReference type="Proteomes" id="UP000887116">
    <property type="component" value="Unassembled WGS sequence"/>
</dbReference>
<gene>
    <name evidence="2" type="ORF">TNCT_8351</name>
</gene>
<sequence length="75" mass="8371">MTEQRVTSAGNQAIISPPLQESKNEISEAGRKNLKKSVGEKEKYRTKKRLFKSSTFSLGGRNKPLLSVDSSLFLE</sequence>
<proteinExistence type="predicted"/>
<dbReference type="EMBL" id="BMAO01009840">
    <property type="protein sequence ID" value="GFR33694.1"/>
    <property type="molecule type" value="Genomic_DNA"/>
</dbReference>
<feature type="compositionally biased region" description="Polar residues" evidence="1">
    <location>
        <begin position="1"/>
        <end position="14"/>
    </location>
</feature>
<evidence type="ECO:0000313" key="2">
    <source>
        <dbReference type="EMBL" id="GFR33694.1"/>
    </source>
</evidence>